<gene>
    <name evidence="2" type="ORF">C0Z20_23975</name>
</gene>
<name>A0A2N7WWX3_9BURK</name>
<evidence type="ECO:0000313" key="2">
    <source>
        <dbReference type="EMBL" id="PMS33993.1"/>
    </source>
</evidence>
<dbReference type="STRING" id="863227.GCA_000373005_01636"/>
<dbReference type="PROSITE" id="PS51257">
    <property type="entry name" value="PROKAR_LIPOPROTEIN"/>
    <property type="match status" value="1"/>
</dbReference>
<dbReference type="InterPro" id="IPR010653">
    <property type="entry name" value="NlpB/DapX"/>
</dbReference>
<evidence type="ECO:0000256" key="1">
    <source>
        <dbReference type="SAM" id="SignalP"/>
    </source>
</evidence>
<proteinExistence type="predicted"/>
<dbReference type="Gene3D" id="3.30.310.170">
    <property type="entry name" value="Outer membrane protein assembly factor BamC"/>
    <property type="match status" value="1"/>
</dbReference>
<accession>A0A2N7WWX3</accession>
<feature type="chain" id="PRO_5014892473" evidence="1">
    <location>
        <begin position="26"/>
        <end position="381"/>
    </location>
</feature>
<reference evidence="2 3" key="1">
    <citation type="submission" date="2018-01" db="EMBL/GenBank/DDBJ databases">
        <title>Whole genome analyses suggest that Burkholderia sensu lato contains two further novel genera in the rhizoxinica-symbiotica group Mycetohabitans gen. nov., and Trinickia gen. nov.: implications for the evolution of diazotrophy and nodulation in the Burkholderiaceae.</title>
        <authorList>
            <person name="Estrada-de los Santos P."/>
            <person name="Palmer M."/>
            <person name="Chavez-Ramirez B."/>
            <person name="Beukes C."/>
            <person name="Steenkamp E.T."/>
            <person name="Hirsch A.M."/>
            <person name="Manyaka P."/>
            <person name="Maluk M."/>
            <person name="Lafos M."/>
            <person name="Crook M."/>
            <person name="Gross E."/>
            <person name="Simon M.F."/>
            <person name="Bueno dos Reis Junior F."/>
            <person name="Poole P.S."/>
            <person name="Venter S.N."/>
            <person name="James E.K."/>
        </authorList>
    </citation>
    <scope>NUCLEOTIDE SEQUENCE [LARGE SCALE GENOMIC DNA]</scope>
    <source>
        <strain evidence="2 3">JPY 581</strain>
    </source>
</reference>
<dbReference type="RefSeq" id="WP_026229581.1">
    <property type="nucleotide sequence ID" value="NZ_KB890169.1"/>
</dbReference>
<dbReference type="AlphaFoldDB" id="A0A2N7WWX3"/>
<organism evidence="2 3">
    <name type="scientific">Trinickia symbiotica</name>
    <dbReference type="NCBI Taxonomy" id="863227"/>
    <lineage>
        <taxon>Bacteria</taxon>
        <taxon>Pseudomonadati</taxon>
        <taxon>Pseudomonadota</taxon>
        <taxon>Betaproteobacteria</taxon>
        <taxon>Burkholderiales</taxon>
        <taxon>Burkholderiaceae</taxon>
        <taxon>Trinickia</taxon>
    </lineage>
</organism>
<comment type="caution">
    <text evidence="2">The sequence shown here is derived from an EMBL/GenBank/DDBJ whole genome shotgun (WGS) entry which is preliminary data.</text>
</comment>
<dbReference type="Pfam" id="PF06804">
    <property type="entry name" value="Lipoprotein_18"/>
    <property type="match status" value="1"/>
</dbReference>
<evidence type="ECO:0000313" key="3">
    <source>
        <dbReference type="Proteomes" id="UP000235777"/>
    </source>
</evidence>
<keyword evidence="3" id="KW-1185">Reference proteome</keyword>
<dbReference type="InterPro" id="IPR042268">
    <property type="entry name" value="BamC_C"/>
</dbReference>
<dbReference type="Proteomes" id="UP000235777">
    <property type="component" value="Unassembled WGS sequence"/>
</dbReference>
<sequence length="381" mass="41642">MKRSAFSTRAICTAALVLAFGTTLAGCDTLNDWFSGDKVDYKATGSAPPLKVPGDLTTAAAPAQQYTAPPVGAALGGAPQRNKTVAGNATEGVPSAQDPYGMHIERDGDRRWLVVDGRSPEQLWPQLQAFWQENGFALATDAPATGIMETAWAENRANIPDDWFRRTVGRLIDFAYSSGTRDRFRTLVARGPDGATDISITHSALEEVLTGQDKDSSRWVERPRNPVLEAVFLTKMMQKFGLTEAQSKELLANARPAAAPAKIEMSGGETSLDLPESFDRAWLRVGLALDRTNFTVDNRDRAKGIYYVRYADSAEELKRDGLFGKLFYRKPTADKQGPQFLVNVRPTSDTQTQVSIVDTSGNVVTSTEAQRILTLLHAQLN</sequence>
<feature type="signal peptide" evidence="1">
    <location>
        <begin position="1"/>
        <end position="25"/>
    </location>
</feature>
<dbReference type="OrthoDB" id="5291099at2"/>
<protein>
    <submittedName>
        <fullName evidence="2">Outer membrane protein assembly factor BamC</fullName>
    </submittedName>
</protein>
<dbReference type="EMBL" id="PNYC01000017">
    <property type="protein sequence ID" value="PMS33993.1"/>
    <property type="molecule type" value="Genomic_DNA"/>
</dbReference>
<keyword evidence="1" id="KW-0732">Signal</keyword>